<gene>
    <name evidence="3" type="ORF">QBC42DRAFT_170072</name>
</gene>
<sequence>MPRVVNRGRLPARVRIMNDLLQLHLQVLCRLSTVNTDQIAPFWVFVLNEDRIRKSLQEHEAKFSQIKENFPEHPAILRTAPCLPLEFADGRDASKRQFVLPAGDWDASNVTEDQVEGHRVLLDGLRALVQLLDNDLSEAVETNRRLQKMQLGGLQVPFSHLWYLFYPGCDVVSTHPTLQAYRCIQTTGGKTQLAMVHGRYVPKTYDFVIYYASLDFDGKEFGAKHQSIRIRSYRGLMAVTDLAVYPLAFAEPELAQRLISRGRKFEQLAIKARHRKYRGVNLLEEPVFDILEEIDSDVMIDFQQAYRSSEPRIPVPVFGPQTTQTGRPGVPTPPRRTGGMPRPGETQPGAPGSQRQLEYILDLPADSLGMTVDNGNFLLNGWQVFVNNSEIFQPHRPGTLTESSLLLLPIRVYGYALLNRQWFPLDIDCIGEVPKVEPGDNDGFQKLVLPEGHRDIVRALVNSYARQITPTGNVRTEFDVVKGKGKGLIILLHGAPGVGKTSTAECVAANAGRPLLPITCGDLGGISAKEVEQNLETFFILARKWGCVLLLDEADVFLGARDKGDIRQVSLVSVFLRVLEYYSGILILTTNRVGSFDEAIKSRVHCALYYPPLDRRQTLEIWRMNLDTLEERNKYEGPDTVMRVRFNRKEIERYAEEHWDSCTESMRWNGRQIKNAFQTAVALADWDHFQHTGGNPVPEGPLLKKSHFQTVSQASAHFDDYLMKVRGADQERAKMHEIRRDDIRVYRRDTGKKTLSHKATKPKAKKKAKPPPPPESSTEESEEESEEDESVEDEDESSAAVSEEEEEEEDVPPPPPPKKKKVASKRKKSRE</sequence>
<reference evidence="3" key="2">
    <citation type="submission" date="2023-06" db="EMBL/GenBank/DDBJ databases">
        <authorList>
            <consortium name="Lawrence Berkeley National Laboratory"/>
            <person name="Mondo S.J."/>
            <person name="Hensen N."/>
            <person name="Bonometti L."/>
            <person name="Westerberg I."/>
            <person name="Brannstrom I.O."/>
            <person name="Guillou S."/>
            <person name="Cros-Aarteil S."/>
            <person name="Calhoun S."/>
            <person name="Haridas S."/>
            <person name="Kuo A."/>
            <person name="Pangilinan J."/>
            <person name="Riley R."/>
            <person name="Labutti K."/>
            <person name="Andreopoulos B."/>
            <person name="Lipzen A."/>
            <person name="Chen C."/>
            <person name="Yanf M."/>
            <person name="Daum C."/>
            <person name="Ng V."/>
            <person name="Clum A."/>
            <person name="Steindorff A."/>
            <person name="Ohm R."/>
            <person name="Martin F."/>
            <person name="Silar P."/>
            <person name="Natvig D."/>
            <person name="Lalanne C."/>
            <person name="Gautier V."/>
            <person name="Ament-Velasquez S.L."/>
            <person name="Kruys A."/>
            <person name="Hutchinson M.I."/>
            <person name="Powell A.J."/>
            <person name="Barry K."/>
            <person name="Miller A.N."/>
            <person name="Grigoriev I.V."/>
            <person name="Debuchy R."/>
            <person name="Gladieux P."/>
            <person name="Thoren M.H."/>
            <person name="Johannesson H."/>
        </authorList>
    </citation>
    <scope>NUCLEOTIDE SEQUENCE</scope>
    <source>
        <strain evidence="3">PSN324</strain>
    </source>
</reference>
<dbReference type="SMART" id="SM00382">
    <property type="entry name" value="AAA"/>
    <property type="match status" value="1"/>
</dbReference>
<dbReference type="Pfam" id="PF22942">
    <property type="entry name" value="DUF7025"/>
    <property type="match status" value="1"/>
</dbReference>
<dbReference type="Pfam" id="PF00004">
    <property type="entry name" value="AAA"/>
    <property type="match status" value="1"/>
</dbReference>
<feature type="compositionally biased region" description="Low complexity" evidence="1">
    <location>
        <begin position="319"/>
        <end position="346"/>
    </location>
</feature>
<dbReference type="Pfam" id="PF23232">
    <property type="entry name" value="AAA_lid_13"/>
    <property type="match status" value="1"/>
</dbReference>
<dbReference type="InterPro" id="IPR003593">
    <property type="entry name" value="AAA+_ATPase"/>
</dbReference>
<feature type="region of interest" description="Disordered" evidence="1">
    <location>
        <begin position="313"/>
        <end position="353"/>
    </location>
</feature>
<dbReference type="InterPro" id="IPR056599">
    <property type="entry name" value="AAA_lid_fung"/>
</dbReference>
<dbReference type="InterPro" id="IPR054289">
    <property type="entry name" value="DUF7025"/>
</dbReference>
<reference evidence="3" key="1">
    <citation type="journal article" date="2023" name="Mol. Phylogenet. Evol.">
        <title>Genome-scale phylogeny and comparative genomics of the fungal order Sordariales.</title>
        <authorList>
            <person name="Hensen N."/>
            <person name="Bonometti L."/>
            <person name="Westerberg I."/>
            <person name="Brannstrom I.O."/>
            <person name="Guillou S."/>
            <person name="Cros-Aarteil S."/>
            <person name="Calhoun S."/>
            <person name="Haridas S."/>
            <person name="Kuo A."/>
            <person name="Mondo S."/>
            <person name="Pangilinan J."/>
            <person name="Riley R."/>
            <person name="LaButti K."/>
            <person name="Andreopoulos B."/>
            <person name="Lipzen A."/>
            <person name="Chen C."/>
            <person name="Yan M."/>
            <person name="Daum C."/>
            <person name="Ng V."/>
            <person name="Clum A."/>
            <person name="Steindorff A."/>
            <person name="Ohm R.A."/>
            <person name="Martin F."/>
            <person name="Silar P."/>
            <person name="Natvig D.O."/>
            <person name="Lalanne C."/>
            <person name="Gautier V."/>
            <person name="Ament-Velasquez S.L."/>
            <person name="Kruys A."/>
            <person name="Hutchinson M.I."/>
            <person name="Powell A.J."/>
            <person name="Barry K."/>
            <person name="Miller A.N."/>
            <person name="Grigoriev I.V."/>
            <person name="Debuchy R."/>
            <person name="Gladieux P."/>
            <person name="Hiltunen Thoren M."/>
            <person name="Johannesson H."/>
        </authorList>
    </citation>
    <scope>NUCLEOTIDE SEQUENCE</scope>
    <source>
        <strain evidence="3">PSN324</strain>
    </source>
</reference>
<feature type="compositionally biased region" description="Basic residues" evidence="1">
    <location>
        <begin position="817"/>
        <end position="831"/>
    </location>
</feature>
<dbReference type="GO" id="GO:0005524">
    <property type="term" value="F:ATP binding"/>
    <property type="evidence" value="ECO:0007669"/>
    <property type="project" value="InterPro"/>
</dbReference>
<evidence type="ECO:0000313" key="3">
    <source>
        <dbReference type="EMBL" id="KAK4465049.1"/>
    </source>
</evidence>
<accession>A0AAV9HW02</accession>
<dbReference type="InterPro" id="IPR003959">
    <property type="entry name" value="ATPase_AAA_core"/>
</dbReference>
<proteinExistence type="predicted"/>
<organism evidence="3 4">
    <name type="scientific">Cladorrhinum samala</name>
    <dbReference type="NCBI Taxonomy" id="585594"/>
    <lineage>
        <taxon>Eukaryota</taxon>
        <taxon>Fungi</taxon>
        <taxon>Dikarya</taxon>
        <taxon>Ascomycota</taxon>
        <taxon>Pezizomycotina</taxon>
        <taxon>Sordariomycetes</taxon>
        <taxon>Sordariomycetidae</taxon>
        <taxon>Sordariales</taxon>
        <taxon>Podosporaceae</taxon>
        <taxon>Cladorrhinum</taxon>
    </lineage>
</organism>
<dbReference type="SUPFAM" id="SSF52540">
    <property type="entry name" value="P-loop containing nucleoside triphosphate hydrolases"/>
    <property type="match status" value="1"/>
</dbReference>
<dbReference type="InterPro" id="IPR027417">
    <property type="entry name" value="P-loop_NTPase"/>
</dbReference>
<comment type="caution">
    <text evidence="3">The sequence shown here is derived from an EMBL/GenBank/DDBJ whole genome shotgun (WGS) entry which is preliminary data.</text>
</comment>
<feature type="compositionally biased region" description="Basic and acidic residues" evidence="1">
    <location>
        <begin position="730"/>
        <end position="752"/>
    </location>
</feature>
<feature type="compositionally biased region" description="Basic residues" evidence="1">
    <location>
        <begin position="754"/>
        <end position="769"/>
    </location>
</feature>
<dbReference type="PANTHER" id="PTHR46411:SF3">
    <property type="entry name" value="AAA+ ATPASE DOMAIN-CONTAINING PROTEIN"/>
    <property type="match status" value="1"/>
</dbReference>
<keyword evidence="4" id="KW-1185">Reference proteome</keyword>
<dbReference type="CDD" id="cd19481">
    <property type="entry name" value="RecA-like_protease"/>
    <property type="match status" value="1"/>
</dbReference>
<feature type="domain" description="AAA+ ATPase" evidence="2">
    <location>
        <begin position="486"/>
        <end position="614"/>
    </location>
</feature>
<dbReference type="Gene3D" id="3.40.50.300">
    <property type="entry name" value="P-loop containing nucleotide triphosphate hydrolases"/>
    <property type="match status" value="1"/>
</dbReference>
<name>A0AAV9HW02_9PEZI</name>
<protein>
    <recommendedName>
        <fullName evidence="2">AAA+ ATPase domain-containing protein</fullName>
    </recommendedName>
</protein>
<feature type="compositionally biased region" description="Acidic residues" evidence="1">
    <location>
        <begin position="777"/>
        <end position="811"/>
    </location>
</feature>
<feature type="region of interest" description="Disordered" evidence="1">
    <location>
        <begin position="730"/>
        <end position="831"/>
    </location>
</feature>
<dbReference type="AlphaFoldDB" id="A0AAV9HW02"/>
<dbReference type="Proteomes" id="UP001321749">
    <property type="component" value="Unassembled WGS sequence"/>
</dbReference>
<dbReference type="GO" id="GO:0016887">
    <property type="term" value="F:ATP hydrolysis activity"/>
    <property type="evidence" value="ECO:0007669"/>
    <property type="project" value="InterPro"/>
</dbReference>
<dbReference type="PANTHER" id="PTHR46411">
    <property type="entry name" value="FAMILY ATPASE, PUTATIVE-RELATED"/>
    <property type="match status" value="1"/>
</dbReference>
<dbReference type="EMBL" id="MU864943">
    <property type="protein sequence ID" value="KAK4465049.1"/>
    <property type="molecule type" value="Genomic_DNA"/>
</dbReference>
<evidence type="ECO:0000259" key="2">
    <source>
        <dbReference type="SMART" id="SM00382"/>
    </source>
</evidence>
<evidence type="ECO:0000256" key="1">
    <source>
        <dbReference type="SAM" id="MobiDB-lite"/>
    </source>
</evidence>
<evidence type="ECO:0000313" key="4">
    <source>
        <dbReference type="Proteomes" id="UP001321749"/>
    </source>
</evidence>